<feature type="binding site" evidence="14">
    <location>
        <position position="505"/>
    </location>
    <ligand>
        <name>Zn(2+)</name>
        <dbReference type="ChEBI" id="CHEBI:29105"/>
        <label>1</label>
    </ligand>
</feature>
<keyword evidence="7" id="KW-0677">Repeat</keyword>
<dbReference type="AlphaFoldDB" id="A0A430QFR2"/>
<evidence type="ECO:0000256" key="16">
    <source>
        <dbReference type="PROSITE-ProRule" id="PRU01011"/>
    </source>
</evidence>
<feature type="binding site" evidence="14">
    <location>
        <position position="554"/>
    </location>
    <ligand>
        <name>Zn(2+)</name>
        <dbReference type="ChEBI" id="CHEBI:29105"/>
        <label>2</label>
        <note>catalytic</note>
    </ligand>
</feature>
<comment type="cofactor">
    <cofactor evidence="14">
        <name>Zn(2+)</name>
        <dbReference type="ChEBI" id="CHEBI:29105"/>
    </cofactor>
    <text evidence="14">Binds 2 Zn(2+) ions per subunit.</text>
</comment>
<dbReference type="Gene3D" id="3.40.390.10">
    <property type="entry name" value="Collagenase (Catalytic Domain)"/>
    <property type="match status" value="1"/>
</dbReference>
<feature type="binding site" evidence="14">
    <location>
        <position position="511"/>
    </location>
    <ligand>
        <name>Ca(2+)</name>
        <dbReference type="ChEBI" id="CHEBI:29108"/>
        <label>3</label>
    </ligand>
</feature>
<dbReference type="InterPro" id="IPR000585">
    <property type="entry name" value="Hemopexin-like_dom"/>
</dbReference>
<feature type="binding site" evidence="14">
    <location>
        <position position="540"/>
    </location>
    <ligand>
        <name>Ca(2+)</name>
        <dbReference type="ChEBI" id="CHEBI:29108"/>
        <label>1</label>
    </ligand>
</feature>
<dbReference type="GO" id="GO:0030574">
    <property type="term" value="P:collagen catabolic process"/>
    <property type="evidence" value="ECO:0007669"/>
    <property type="project" value="TreeGrafter"/>
</dbReference>
<dbReference type="InterPro" id="IPR033739">
    <property type="entry name" value="M10A_MMP"/>
</dbReference>
<dbReference type="GO" id="GO:0016020">
    <property type="term" value="C:membrane"/>
    <property type="evidence" value="ECO:0007669"/>
    <property type="project" value="UniProtKB-SubCell"/>
</dbReference>
<feature type="transmembrane region" description="Helical" evidence="17">
    <location>
        <begin position="254"/>
        <end position="275"/>
    </location>
</feature>
<dbReference type="STRING" id="6184.A0A430QFR2"/>
<dbReference type="SMART" id="SM00235">
    <property type="entry name" value="ZnMc"/>
    <property type="match status" value="1"/>
</dbReference>
<proteinExistence type="inferred from homology"/>
<keyword evidence="9 14" id="KW-0862">Zinc</keyword>
<dbReference type="InterPro" id="IPR018108">
    <property type="entry name" value="MCP_transmembrane"/>
</dbReference>
<name>A0A430QFR2_SCHBO</name>
<dbReference type="InterPro" id="IPR002477">
    <property type="entry name" value="Peptidoglycan-bd-like"/>
</dbReference>
<dbReference type="InterPro" id="IPR036375">
    <property type="entry name" value="Hemopexin-like_dom_sf"/>
</dbReference>
<sequence length="857" mass="97616">MVEADLIAEAGSTAGLSVDLALFPIDTIKTRLQSYHNNVQRTPGSLRLFAGFPAVAIGSAPAAAVFFLTYEAVKDVCRDLGMHPISHSVLSACIAEIVACIIRVPCEVVKQRTQNQPAHGVSTVFLQTLRNEGIRGFYRGYVSTLSREIPFSLIQYPIWEKLRYMTMEWNRNAVGTDDITDPTAFQLKAWQSAMCGCLAGSIAGAVTTPLDVAKTRIMLAEPNSNFASGHIIYAMRTIFQESGIHGFIEKQFRIYFCILHLYIGTIWIFINIWLFTNNLVYSIPYQFGESLQINEAANLLYRYGYMDDYSKTHNNGNPIPPDQNPYESKFLYPDKLSLTNPPKEFNSAIRKFQRHYNLPITGKLDEATKNLLISPRCGNPDQQINLKQSSTLLSKLKFGSTFHFNHNYSLTVQNANNNNHNERRLLKRQKRYLIGDEKMKWTKKQLTWQIQSYPSHSLSRVRAHAVFQHTFNLWSRVVNLDFVEEKDYYKPADIVIRFGAGKHGDSIPFDGAGGVLAHAYYPTPDNVYSFSGDAHFDDDEIWNDGPHKTHELGHSLGLGHSSVPTAIMYPYYTRTWEKVKLDPDDIAGIQQIYGEHTIQTNDIFYSIEIKTFSAAKPGKFIPPEPSLPDIPPPPPVTTEAPKRENVFDFCNISVDAIIKIRNLELYWQWRVTWSKTVTTWITYQFRDGPAKITYYWPALPKYVDYINAGIERHDAAIYIFRDKKFWLLLDNMRMKPGFPSDGLPLTNLGLPSYLERVDSVFLWGENQAIYIFAGKYYWRLDENSGPFGKVINGPDYPRLIEDTWQGVPVPTQAAFTGLNDETLFFEGTNYYVFDNIAMRTRPGYPKQASLGILGCMK</sequence>
<dbReference type="CDD" id="cd04278">
    <property type="entry name" value="ZnMc_MMP"/>
    <property type="match status" value="1"/>
</dbReference>
<feature type="repeat" description="Hemopexin" evidence="16">
    <location>
        <begin position="754"/>
        <end position="807"/>
    </location>
</feature>
<evidence type="ECO:0000256" key="1">
    <source>
        <dbReference type="ARBA" id="ARBA00004141"/>
    </source>
</evidence>
<dbReference type="SUPFAM" id="SSF50923">
    <property type="entry name" value="Hemopexin-like domain"/>
    <property type="match status" value="1"/>
</dbReference>
<dbReference type="GO" id="GO:0030198">
    <property type="term" value="P:extracellular matrix organization"/>
    <property type="evidence" value="ECO:0007669"/>
    <property type="project" value="TreeGrafter"/>
</dbReference>
<evidence type="ECO:0000256" key="2">
    <source>
        <dbReference type="ARBA" id="ARBA00006375"/>
    </source>
</evidence>
<feature type="binding site" evidence="14">
    <location>
        <position position="655"/>
    </location>
    <ligand>
        <name>Ca(2+)</name>
        <dbReference type="ChEBI" id="CHEBI:29108"/>
        <label>4</label>
    </ligand>
</feature>
<feature type="binding site" evidence="14">
    <location>
        <position position="540"/>
    </location>
    <ligand>
        <name>Ca(2+)</name>
        <dbReference type="ChEBI" id="CHEBI:29108"/>
        <label>3</label>
    </ligand>
</feature>
<keyword evidence="12" id="KW-0865">Zymogen</keyword>
<dbReference type="Gene3D" id="1.50.40.10">
    <property type="entry name" value="Mitochondrial carrier domain"/>
    <property type="match status" value="1"/>
</dbReference>
<dbReference type="EMBL" id="QMKO01001793">
    <property type="protein sequence ID" value="RTG86530.1"/>
    <property type="molecule type" value="Genomic_DNA"/>
</dbReference>
<keyword evidence="14" id="KW-0106">Calcium</keyword>
<feature type="binding site" evidence="14">
    <location>
        <position position="503"/>
    </location>
    <ligand>
        <name>Zn(2+)</name>
        <dbReference type="ChEBI" id="CHEBI:29105"/>
        <label>1</label>
    </ligand>
</feature>
<dbReference type="PANTHER" id="PTHR10201">
    <property type="entry name" value="MATRIX METALLOPROTEINASE"/>
    <property type="match status" value="1"/>
</dbReference>
<feature type="transmembrane region" description="Helical" evidence="17">
    <location>
        <begin position="46"/>
        <end position="68"/>
    </location>
</feature>
<dbReference type="InterPro" id="IPR024079">
    <property type="entry name" value="MetalloPept_cat_dom_sf"/>
</dbReference>
<feature type="binding site" evidence="14">
    <location>
        <position position="493"/>
    </location>
    <ligand>
        <name>Ca(2+)</name>
        <dbReference type="ChEBI" id="CHEBI:29108"/>
        <label>2</label>
    </ligand>
</feature>
<keyword evidence="6 14" id="KW-0479">Metal-binding</keyword>
<comment type="subcellular location">
    <subcellularLocation>
        <location evidence="1">Membrane</location>
        <topology evidence="1">Multi-pass membrane protein</topology>
    </subcellularLocation>
</comment>
<dbReference type="Proteomes" id="UP000290809">
    <property type="component" value="Unassembled WGS sequence"/>
</dbReference>
<dbReference type="Gene3D" id="2.110.10.10">
    <property type="entry name" value="Hemopexin-like domain"/>
    <property type="match status" value="1"/>
</dbReference>
<feature type="active site" evidence="13">
    <location>
        <position position="551"/>
    </location>
</feature>
<dbReference type="SMART" id="SM00120">
    <property type="entry name" value="HX"/>
    <property type="match status" value="3"/>
</dbReference>
<comment type="cofactor">
    <cofactor evidence="14">
        <name>Ca(2+)</name>
        <dbReference type="ChEBI" id="CHEBI:29108"/>
    </cofactor>
    <text evidence="14">Can bind about 5 Ca(2+) ions per subunit.</text>
</comment>
<dbReference type="Pfam" id="PF00045">
    <property type="entry name" value="Hemopexin"/>
    <property type="match status" value="2"/>
</dbReference>
<reference evidence="19 20" key="1">
    <citation type="journal article" date="2019" name="PLoS Pathog.">
        <title>Genome sequence of the bovine parasite Schistosoma bovis Tanzania.</title>
        <authorList>
            <person name="Oey H."/>
            <person name="Zakrzewski M."/>
            <person name="Gobert G."/>
            <person name="Gravermann K."/>
            <person name="Stoye J."/>
            <person name="Jones M."/>
            <person name="Mcmanus D."/>
            <person name="Krause L."/>
        </authorList>
    </citation>
    <scope>NUCLEOTIDE SEQUENCE [LARGE SCALE GENOMIC DNA]</scope>
    <source>
        <strain evidence="19 20">TAN1997</strain>
    </source>
</reference>
<dbReference type="SUPFAM" id="SSF55486">
    <property type="entry name" value="Metalloproteases ('zincins'), catalytic domain"/>
    <property type="match status" value="1"/>
</dbReference>
<feature type="binding site" evidence="14">
    <location>
        <position position="537"/>
    </location>
    <ligand>
        <name>Ca(2+)</name>
        <dbReference type="ChEBI" id="CHEBI:29108"/>
        <label>3</label>
    </ligand>
</feature>
<evidence type="ECO:0000256" key="10">
    <source>
        <dbReference type="ARBA" id="ARBA00023049"/>
    </source>
</evidence>
<evidence type="ECO:0000256" key="7">
    <source>
        <dbReference type="ARBA" id="ARBA00022737"/>
    </source>
</evidence>
<dbReference type="GO" id="GO:0031012">
    <property type="term" value="C:extracellular matrix"/>
    <property type="evidence" value="ECO:0007669"/>
    <property type="project" value="InterPro"/>
</dbReference>
<dbReference type="InterPro" id="IPR021190">
    <property type="entry name" value="Pept_M10A"/>
</dbReference>
<protein>
    <recommendedName>
        <fullName evidence="18">Peptidase metallopeptidase domain-containing protein</fullName>
    </recommendedName>
</protein>
<dbReference type="Pfam" id="PF00153">
    <property type="entry name" value="Mito_carr"/>
    <property type="match status" value="3"/>
</dbReference>
<comment type="similarity">
    <text evidence="3">Belongs to the peptidase M10A family.</text>
</comment>
<evidence type="ECO:0000313" key="20">
    <source>
        <dbReference type="Proteomes" id="UP000290809"/>
    </source>
</evidence>
<dbReference type="SUPFAM" id="SSF47090">
    <property type="entry name" value="PGBD-like"/>
    <property type="match status" value="1"/>
</dbReference>
<dbReference type="InterPro" id="IPR001818">
    <property type="entry name" value="Pept_M10_metallopeptidase"/>
</dbReference>
<feature type="binding site" evidence="14">
    <location>
        <position position="704"/>
    </location>
    <ligand>
        <name>Ca(2+)</name>
        <dbReference type="ChEBI" id="CHEBI:29108"/>
        <label>4</label>
    </ligand>
</feature>
<keyword evidence="4" id="KW-0645">Protease</keyword>
<dbReference type="InterPro" id="IPR023395">
    <property type="entry name" value="MCP_dom_sf"/>
</dbReference>
<keyword evidence="10" id="KW-0482">Metalloprotease</keyword>
<keyword evidence="8" id="KW-0378">Hydrolase</keyword>
<evidence type="ECO:0000259" key="18">
    <source>
        <dbReference type="SMART" id="SM00235"/>
    </source>
</evidence>
<keyword evidence="20" id="KW-1185">Reference proteome</keyword>
<feature type="domain" description="Peptidase metallopeptidase" evidence="18">
    <location>
        <begin position="437"/>
        <end position="595"/>
    </location>
</feature>
<comment type="caution">
    <text evidence="19">The sequence shown here is derived from an EMBL/GenBank/DDBJ whole genome shotgun (WGS) entry which is preliminary data.</text>
</comment>
<evidence type="ECO:0000256" key="17">
    <source>
        <dbReference type="SAM" id="Phobius"/>
    </source>
</evidence>
<feature type="binding site" evidence="14">
    <location>
        <position position="538"/>
    </location>
    <ligand>
        <name>Ca(2+)</name>
        <dbReference type="ChEBI" id="CHEBI:29108"/>
        <label>1</label>
    </ligand>
</feature>
<dbReference type="InterPro" id="IPR036365">
    <property type="entry name" value="PGBD-like_sf"/>
</dbReference>
<evidence type="ECO:0000256" key="6">
    <source>
        <dbReference type="ARBA" id="ARBA00022723"/>
    </source>
</evidence>
<dbReference type="GO" id="GO:0004222">
    <property type="term" value="F:metalloendopeptidase activity"/>
    <property type="evidence" value="ECO:0007669"/>
    <property type="project" value="InterPro"/>
</dbReference>
<keyword evidence="11 15" id="KW-0472">Membrane</keyword>
<dbReference type="GO" id="GO:0008270">
    <property type="term" value="F:zinc ion binding"/>
    <property type="evidence" value="ECO:0007669"/>
    <property type="project" value="InterPro"/>
</dbReference>
<evidence type="ECO:0000256" key="9">
    <source>
        <dbReference type="ARBA" id="ARBA00022833"/>
    </source>
</evidence>
<evidence type="ECO:0000256" key="14">
    <source>
        <dbReference type="PIRSR" id="PIRSR621190-2"/>
    </source>
</evidence>
<feature type="binding site" evidence="14">
    <location>
        <position position="535"/>
    </location>
    <ligand>
        <name>Zn(2+)</name>
        <dbReference type="ChEBI" id="CHEBI:29105"/>
        <label>1</label>
    </ligand>
</feature>
<feature type="binding site" evidence="14">
    <location>
        <position position="510"/>
    </location>
    <ligand>
        <name>Ca(2+)</name>
        <dbReference type="ChEBI" id="CHEBI:29108"/>
        <label>3</label>
    </ligand>
</feature>
<dbReference type="Pfam" id="PF01471">
    <property type="entry name" value="PG_binding_1"/>
    <property type="match status" value="1"/>
</dbReference>
<evidence type="ECO:0000256" key="3">
    <source>
        <dbReference type="ARBA" id="ARBA00010370"/>
    </source>
</evidence>
<feature type="binding site" evidence="14">
    <location>
        <position position="533"/>
    </location>
    <ligand>
        <name>Ca(2+)</name>
        <dbReference type="ChEBI" id="CHEBI:29108"/>
        <label>2</label>
    </ligand>
</feature>
<evidence type="ECO:0000256" key="15">
    <source>
        <dbReference type="PROSITE-ProRule" id="PRU00282"/>
    </source>
</evidence>
<dbReference type="PROSITE" id="PS51642">
    <property type="entry name" value="HEMOPEXIN_2"/>
    <property type="match status" value="2"/>
</dbReference>
<organism evidence="19 20">
    <name type="scientific">Schistosoma bovis</name>
    <name type="common">Blood fluke</name>
    <dbReference type="NCBI Taxonomy" id="6184"/>
    <lineage>
        <taxon>Eukaryota</taxon>
        <taxon>Metazoa</taxon>
        <taxon>Spiralia</taxon>
        <taxon>Lophotrochozoa</taxon>
        <taxon>Platyhelminthes</taxon>
        <taxon>Trematoda</taxon>
        <taxon>Digenea</taxon>
        <taxon>Strigeidida</taxon>
        <taxon>Schistosomatoidea</taxon>
        <taxon>Schistosomatidae</taxon>
        <taxon>Schistosoma</taxon>
    </lineage>
</organism>
<evidence type="ECO:0000256" key="4">
    <source>
        <dbReference type="ARBA" id="ARBA00022670"/>
    </source>
</evidence>
<dbReference type="PROSITE" id="PS50920">
    <property type="entry name" value="SOLCAR"/>
    <property type="match status" value="2"/>
</dbReference>
<dbReference type="CDD" id="cd00094">
    <property type="entry name" value="HX"/>
    <property type="match status" value="1"/>
</dbReference>
<dbReference type="InterPro" id="IPR018487">
    <property type="entry name" value="Hemopexin-like_repeat"/>
</dbReference>
<feature type="repeat" description="Solcar" evidence="15">
    <location>
        <begin position="83"/>
        <end position="165"/>
    </location>
</feature>
<evidence type="ECO:0000256" key="11">
    <source>
        <dbReference type="ARBA" id="ARBA00023136"/>
    </source>
</evidence>
<gene>
    <name evidence="19" type="ORF">DC041_0010276</name>
</gene>
<dbReference type="Pfam" id="PF00413">
    <property type="entry name" value="Peptidase_M10"/>
    <property type="match status" value="1"/>
</dbReference>
<feature type="binding site" evidence="14">
    <location>
        <position position="560"/>
    </location>
    <ligand>
        <name>Zn(2+)</name>
        <dbReference type="ChEBI" id="CHEBI:29105"/>
        <label>2</label>
        <note>catalytic</note>
    </ligand>
</feature>
<feature type="binding site" evidence="14">
    <location>
        <position position="518"/>
    </location>
    <ligand>
        <name>Zn(2+)</name>
        <dbReference type="ChEBI" id="CHEBI:29105"/>
        <label>1</label>
    </ligand>
</feature>
<keyword evidence="5 15" id="KW-0812">Transmembrane</keyword>
<evidence type="ECO:0000313" key="19">
    <source>
        <dbReference type="EMBL" id="RTG86530.1"/>
    </source>
</evidence>
<evidence type="ECO:0000256" key="13">
    <source>
        <dbReference type="PIRSR" id="PIRSR621190-1"/>
    </source>
</evidence>
<keyword evidence="17" id="KW-1133">Transmembrane helix</keyword>
<evidence type="ECO:0000256" key="8">
    <source>
        <dbReference type="ARBA" id="ARBA00022801"/>
    </source>
</evidence>
<feature type="binding site" evidence="14">
    <location>
        <position position="550"/>
    </location>
    <ligand>
        <name>Zn(2+)</name>
        <dbReference type="ChEBI" id="CHEBI:29105"/>
        <label>2</label>
        <note>catalytic</note>
    </ligand>
</feature>
<dbReference type="PANTHER" id="PTHR10201:SF323">
    <property type="entry name" value="MATRIX METALLOPROTEINASE-21"/>
    <property type="match status" value="1"/>
</dbReference>
<dbReference type="GO" id="GO:0006508">
    <property type="term" value="P:proteolysis"/>
    <property type="evidence" value="ECO:0007669"/>
    <property type="project" value="UniProtKB-KW"/>
</dbReference>
<feature type="binding site" evidence="14">
    <location>
        <position position="657"/>
    </location>
    <ligand>
        <name>Ca(2+)</name>
        <dbReference type="ChEBI" id="CHEBI:29108"/>
        <label>5</label>
    </ligand>
</feature>
<feature type="binding site" evidence="14">
    <location>
        <position position="568"/>
    </location>
    <ligand>
        <name>Zn(2+)</name>
        <dbReference type="ChEBI" id="CHEBI:29105"/>
        <label>2</label>
        <note>catalytic</note>
    </ligand>
</feature>
<feature type="repeat" description="Hemopexin" evidence="16">
    <location>
        <begin position="808"/>
        <end position="855"/>
    </location>
</feature>
<evidence type="ECO:0000256" key="5">
    <source>
        <dbReference type="ARBA" id="ARBA00022692"/>
    </source>
</evidence>
<dbReference type="PRINTS" id="PR00138">
    <property type="entry name" value="MATRIXIN"/>
</dbReference>
<accession>A0A430QFR2</accession>
<dbReference type="InterPro" id="IPR006026">
    <property type="entry name" value="Peptidase_Metallo"/>
</dbReference>
<evidence type="ECO:0000256" key="12">
    <source>
        <dbReference type="ARBA" id="ARBA00023145"/>
    </source>
</evidence>
<feature type="repeat" description="Solcar" evidence="15">
    <location>
        <begin position="2"/>
        <end position="76"/>
    </location>
</feature>
<feature type="transmembrane region" description="Helical" evidence="17">
    <location>
        <begin position="88"/>
        <end position="106"/>
    </location>
</feature>
<dbReference type="SUPFAM" id="SSF103506">
    <property type="entry name" value="Mitochondrial carrier"/>
    <property type="match status" value="1"/>
</dbReference>
<comment type="similarity">
    <text evidence="2">Belongs to the mitochondrial carrier (TC 2.A.29) family.</text>
</comment>